<dbReference type="PANTHER" id="PTHR38407">
    <property type="entry name" value="PROTEIN IVY1"/>
    <property type="match status" value="1"/>
</dbReference>
<dbReference type="SUPFAM" id="SSF103657">
    <property type="entry name" value="BAR/IMD domain-like"/>
    <property type="match status" value="1"/>
</dbReference>
<dbReference type="RefSeq" id="XP_038778988.1">
    <property type="nucleotide sequence ID" value="XM_038923060.1"/>
</dbReference>
<dbReference type="EMBL" id="CP064814">
    <property type="protein sequence ID" value="QPG75423.1"/>
    <property type="molecule type" value="Genomic_DNA"/>
</dbReference>
<feature type="compositionally biased region" description="Acidic residues" evidence="1">
    <location>
        <begin position="399"/>
        <end position="413"/>
    </location>
</feature>
<dbReference type="GeneID" id="62196178"/>
<feature type="compositionally biased region" description="Polar residues" evidence="1">
    <location>
        <begin position="379"/>
        <end position="390"/>
    </location>
</feature>
<feature type="compositionally biased region" description="Basic and acidic residues" evidence="1">
    <location>
        <begin position="360"/>
        <end position="376"/>
    </location>
</feature>
<feature type="region of interest" description="Disordered" evidence="1">
    <location>
        <begin position="344"/>
        <end position="465"/>
    </location>
</feature>
<dbReference type="InterPro" id="IPR027267">
    <property type="entry name" value="AH/BAR_dom_sf"/>
</dbReference>
<evidence type="ECO:0000313" key="3">
    <source>
        <dbReference type="Proteomes" id="UP000662931"/>
    </source>
</evidence>
<keyword evidence="3" id="KW-1185">Reference proteome</keyword>
<evidence type="ECO:0000313" key="2">
    <source>
        <dbReference type="EMBL" id="QPG75423.1"/>
    </source>
</evidence>
<dbReference type="AlphaFoldDB" id="A0A875S3F4"/>
<name>A0A875S3F4_EENNA</name>
<gene>
    <name evidence="2" type="ORF">FOA43_002777</name>
</gene>
<dbReference type="GO" id="GO:0005543">
    <property type="term" value="F:phospholipid binding"/>
    <property type="evidence" value="ECO:0007669"/>
    <property type="project" value="InterPro"/>
</dbReference>
<dbReference type="GO" id="GO:0042144">
    <property type="term" value="P:vacuole fusion, non-autophagic"/>
    <property type="evidence" value="ECO:0007669"/>
    <property type="project" value="InterPro"/>
</dbReference>
<accession>A0A875S3F4</accession>
<dbReference type="GO" id="GO:0000329">
    <property type="term" value="C:fungal-type vacuole membrane"/>
    <property type="evidence" value="ECO:0007669"/>
    <property type="project" value="InterPro"/>
</dbReference>
<dbReference type="Proteomes" id="UP000662931">
    <property type="component" value="Chromosome 3"/>
</dbReference>
<reference evidence="2" key="1">
    <citation type="submission" date="2020-10" db="EMBL/GenBank/DDBJ databases">
        <authorList>
            <person name="Roach M.J.R."/>
        </authorList>
    </citation>
    <scope>NUCLEOTIDE SEQUENCE</scope>
    <source>
        <strain evidence="2">CBS 1945</strain>
    </source>
</reference>
<proteinExistence type="predicted"/>
<dbReference type="InterPro" id="IPR037470">
    <property type="entry name" value="IVY1"/>
</dbReference>
<dbReference type="Gene3D" id="1.20.1270.60">
    <property type="entry name" value="Arfaptin homology (AH) domain/BAR domain"/>
    <property type="match status" value="1"/>
</dbReference>
<dbReference type="KEGG" id="bnn:FOA43_002777"/>
<feature type="compositionally biased region" description="Basic and acidic residues" evidence="1">
    <location>
        <begin position="456"/>
        <end position="465"/>
    </location>
</feature>
<protein>
    <submittedName>
        <fullName evidence="2">Uncharacterized protein</fullName>
    </submittedName>
</protein>
<dbReference type="PANTHER" id="PTHR38407:SF1">
    <property type="entry name" value="PROTEIN IVY1"/>
    <property type="match status" value="1"/>
</dbReference>
<evidence type="ECO:0000256" key="1">
    <source>
        <dbReference type="SAM" id="MobiDB-lite"/>
    </source>
</evidence>
<organism evidence="2 3">
    <name type="scientific">Eeniella nana</name>
    <name type="common">Yeast</name>
    <name type="synonym">Brettanomyces nanus</name>
    <dbReference type="NCBI Taxonomy" id="13502"/>
    <lineage>
        <taxon>Eukaryota</taxon>
        <taxon>Fungi</taxon>
        <taxon>Dikarya</taxon>
        <taxon>Ascomycota</taxon>
        <taxon>Saccharomycotina</taxon>
        <taxon>Pichiomycetes</taxon>
        <taxon>Pichiales</taxon>
        <taxon>Pichiaceae</taxon>
        <taxon>Brettanomyces</taxon>
    </lineage>
</organism>
<sequence>MANSDIKDFPPRRHVPPPAHLSEFYHYVDGPGHSKPQVGAASQVGTAGAVAVTDSIDGVKAVKLSDHSTSSSADGQSPDISTPVLPVSPISDISKHMNSHTIGASSITSSRLLRYTLSHTESYQSSTAPSALDLETLITGKDIKDTIDCYKTLINTSQKYREALAQLNLAASEFGGALETCARLKGSGEASEGLMGCSGLQYMIANQQQILVRNLEVDFQNPVVGIIDEFEQQHLNTDAEFKKLINDKVRQLKKNEKTNIKLSRKKYRNIAAYRSNLQQLTAQLDEIDRLKHDYYMSSYEQVQCASRSILDRTRDIVSLETTIYDSVAKKGETGGGLDNLLEEESDARQETEFNDDEADSTLKTDNDHEETPKDASNEIFASTSTASPSAEQKHSSLIEDGEMNSDKEIEENESSPHDDPHYTSTGARFTEHLDNQNSNEEPLRDTTNTTGIDRSISPDKSKTSI</sequence>
<feature type="compositionally biased region" description="Polar residues" evidence="1">
    <location>
        <begin position="435"/>
        <end position="452"/>
    </location>
</feature>
<dbReference type="OrthoDB" id="5594612at2759"/>